<accession>U6KHD9</accession>
<gene>
    <name evidence="2" type="ORF">ETH_00006355</name>
</gene>
<feature type="region of interest" description="Disordered" evidence="1">
    <location>
        <begin position="1"/>
        <end position="32"/>
    </location>
</feature>
<dbReference type="Proteomes" id="UP000030747">
    <property type="component" value="Unassembled WGS sequence"/>
</dbReference>
<dbReference type="AlphaFoldDB" id="U6KHD9"/>
<evidence type="ECO:0000313" key="3">
    <source>
        <dbReference type="Proteomes" id="UP000030747"/>
    </source>
</evidence>
<dbReference type="VEuPathDB" id="ToxoDB:ETH_00006355"/>
<feature type="region of interest" description="Disordered" evidence="1">
    <location>
        <begin position="107"/>
        <end position="129"/>
    </location>
</feature>
<dbReference type="EMBL" id="HG673756">
    <property type="protein sequence ID" value="CDJ37334.1"/>
    <property type="molecule type" value="Genomic_DNA"/>
</dbReference>
<evidence type="ECO:0000313" key="2">
    <source>
        <dbReference type="EMBL" id="CDJ37334.1"/>
    </source>
</evidence>
<feature type="compositionally biased region" description="Low complexity" evidence="1">
    <location>
        <begin position="113"/>
        <end position="129"/>
    </location>
</feature>
<evidence type="ECO:0000256" key="1">
    <source>
        <dbReference type="SAM" id="MobiDB-lite"/>
    </source>
</evidence>
<feature type="compositionally biased region" description="Polar residues" evidence="1">
    <location>
        <begin position="1"/>
        <end position="19"/>
    </location>
</feature>
<name>U6KHD9_EIMTE</name>
<dbReference type="GeneID" id="25250478"/>
<organism evidence="2 3">
    <name type="scientific">Eimeria tenella</name>
    <name type="common">Coccidian parasite</name>
    <dbReference type="NCBI Taxonomy" id="5802"/>
    <lineage>
        <taxon>Eukaryota</taxon>
        <taxon>Sar</taxon>
        <taxon>Alveolata</taxon>
        <taxon>Apicomplexa</taxon>
        <taxon>Conoidasida</taxon>
        <taxon>Coccidia</taxon>
        <taxon>Eucoccidiorida</taxon>
        <taxon>Eimeriorina</taxon>
        <taxon>Eimeriidae</taxon>
        <taxon>Eimeria</taxon>
    </lineage>
</organism>
<reference evidence="2" key="1">
    <citation type="submission" date="2013-10" db="EMBL/GenBank/DDBJ databases">
        <title>Genomic analysis of the causative agents of coccidiosis in chickens.</title>
        <authorList>
            <person name="Reid A.J."/>
            <person name="Blake D."/>
            <person name="Billington K."/>
            <person name="Browne H."/>
            <person name="Dunn M."/>
            <person name="Hung S."/>
            <person name="Kawahara F."/>
            <person name="Miranda-Saavedra D."/>
            <person name="Mourier T."/>
            <person name="Nagra H."/>
            <person name="Otto T.D."/>
            <person name="Rawlings N."/>
            <person name="Sanchez A."/>
            <person name="Sanders M."/>
            <person name="Subramaniam C."/>
            <person name="Tay Y."/>
            <person name="Dear P."/>
            <person name="Doerig C."/>
            <person name="Gruber A."/>
            <person name="Parkinson J."/>
            <person name="Shirley M."/>
            <person name="Wan K.L."/>
            <person name="Berriman M."/>
            <person name="Tomley F."/>
            <person name="Pain A."/>
        </authorList>
    </citation>
    <scope>NUCLEOTIDE SEQUENCE [LARGE SCALE GENOMIC DNA]</scope>
    <source>
        <strain evidence="2">Houghton</strain>
    </source>
</reference>
<dbReference type="RefSeq" id="XP_013228172.1">
    <property type="nucleotide sequence ID" value="XM_013372718.1"/>
</dbReference>
<keyword evidence="3" id="KW-1185">Reference proteome</keyword>
<protein>
    <submittedName>
        <fullName evidence="2">Uncharacterized protein</fullName>
    </submittedName>
</protein>
<proteinExistence type="predicted"/>
<reference evidence="2" key="2">
    <citation type="submission" date="2013-10" db="EMBL/GenBank/DDBJ databases">
        <authorList>
            <person name="Aslett M."/>
        </authorList>
    </citation>
    <scope>NUCLEOTIDE SEQUENCE [LARGE SCALE GENOMIC DNA]</scope>
    <source>
        <strain evidence="2">Houghton</strain>
    </source>
</reference>
<sequence>MRKASFPTSPSQPRFTNRKPSAPPSPTQLTPQLRTCSDASTTHLLHAHKQCLHSLRRALRNIPQTQPPLITPNSCPFLSQRTAVQPRTHLLLPPNSNYPYATLLSQPHHHTHTSTNHQPSTPPSQTQLTPQLRTCCTPINNAYTPFVELSATFHKPNHLSSRLTPAPSFPNEPPASIRLADLFATFHKPNHLSSRLTPAPSFPNELPSNHAPICSFHPTQITHTQRFSPNHTITLNLLLTANHPLHPHQHNSRHAYVLPERPIIDQHSSRRPLRNIPQTQPPLITPNSCPFLSQRTAVQPRTHLLLTPNRNNLCAKLLSQPHHHSRAFTNRKPSTAPSQTQLTPQLRTCCTPINNAYTPFIELSATFHKPNHLSSRLTPAPSFPNELPSNHAPICSLHSTQITHTQRFSPNHTITLTLLLTTNHPLHPHKHS</sequence>